<dbReference type="EMBL" id="CM001219">
    <property type="protein sequence ID" value="KEH33690.1"/>
    <property type="molecule type" value="Genomic_DNA"/>
</dbReference>
<feature type="domain" description="F-box" evidence="1">
    <location>
        <begin position="7"/>
        <end position="53"/>
    </location>
</feature>
<dbReference type="InterPro" id="IPR036047">
    <property type="entry name" value="F-box-like_dom_sf"/>
</dbReference>
<dbReference type="Pfam" id="PF14299">
    <property type="entry name" value="PP2"/>
    <property type="match status" value="1"/>
</dbReference>
<reference evidence="2 5" key="1">
    <citation type="journal article" date="2011" name="Nature">
        <title>The Medicago genome provides insight into the evolution of rhizobial symbioses.</title>
        <authorList>
            <person name="Young N.D."/>
            <person name="Debelle F."/>
            <person name="Oldroyd G.E."/>
            <person name="Geurts R."/>
            <person name="Cannon S.B."/>
            <person name="Udvardi M.K."/>
            <person name="Benedito V.A."/>
            <person name="Mayer K.F."/>
            <person name="Gouzy J."/>
            <person name="Schoof H."/>
            <person name="Van de Peer Y."/>
            <person name="Proost S."/>
            <person name="Cook D.R."/>
            <person name="Meyers B.C."/>
            <person name="Spannagl M."/>
            <person name="Cheung F."/>
            <person name="De Mita S."/>
            <person name="Krishnakumar V."/>
            <person name="Gundlach H."/>
            <person name="Zhou S."/>
            <person name="Mudge J."/>
            <person name="Bharti A.K."/>
            <person name="Murray J.D."/>
            <person name="Naoumkina M.A."/>
            <person name="Rosen B."/>
            <person name="Silverstein K.A."/>
            <person name="Tang H."/>
            <person name="Rombauts S."/>
            <person name="Zhao P.X."/>
            <person name="Zhou P."/>
            <person name="Barbe V."/>
            <person name="Bardou P."/>
            <person name="Bechner M."/>
            <person name="Bellec A."/>
            <person name="Berger A."/>
            <person name="Berges H."/>
            <person name="Bidwell S."/>
            <person name="Bisseling T."/>
            <person name="Choisne N."/>
            <person name="Couloux A."/>
            <person name="Denny R."/>
            <person name="Deshpande S."/>
            <person name="Dai X."/>
            <person name="Doyle J.J."/>
            <person name="Dudez A.M."/>
            <person name="Farmer A.D."/>
            <person name="Fouteau S."/>
            <person name="Franken C."/>
            <person name="Gibelin C."/>
            <person name="Gish J."/>
            <person name="Goldstein S."/>
            <person name="Gonzalez A.J."/>
            <person name="Green P.J."/>
            <person name="Hallab A."/>
            <person name="Hartog M."/>
            <person name="Hua A."/>
            <person name="Humphray S.J."/>
            <person name="Jeong D.H."/>
            <person name="Jing Y."/>
            <person name="Jocker A."/>
            <person name="Kenton S.M."/>
            <person name="Kim D.J."/>
            <person name="Klee K."/>
            <person name="Lai H."/>
            <person name="Lang C."/>
            <person name="Lin S."/>
            <person name="Macmil S.L."/>
            <person name="Magdelenat G."/>
            <person name="Matthews L."/>
            <person name="McCorrison J."/>
            <person name="Monaghan E.L."/>
            <person name="Mun J.H."/>
            <person name="Najar F.Z."/>
            <person name="Nicholson C."/>
            <person name="Noirot C."/>
            <person name="O'Bleness M."/>
            <person name="Paule C.R."/>
            <person name="Poulain J."/>
            <person name="Prion F."/>
            <person name="Qin B."/>
            <person name="Qu C."/>
            <person name="Retzel E.F."/>
            <person name="Riddle C."/>
            <person name="Sallet E."/>
            <person name="Samain S."/>
            <person name="Samson N."/>
            <person name="Sanders I."/>
            <person name="Saurat O."/>
            <person name="Scarpelli C."/>
            <person name="Schiex T."/>
            <person name="Segurens B."/>
            <person name="Severin A.J."/>
            <person name="Sherrier D.J."/>
            <person name="Shi R."/>
            <person name="Sims S."/>
            <person name="Singer S.R."/>
            <person name="Sinharoy S."/>
            <person name="Sterck L."/>
            <person name="Viollet A."/>
            <person name="Wang B.B."/>
            <person name="Wang K."/>
            <person name="Wang M."/>
            <person name="Wang X."/>
            <person name="Warfsmann J."/>
            <person name="Weissenbach J."/>
            <person name="White D.D."/>
            <person name="White J.D."/>
            <person name="Wiley G.B."/>
            <person name="Wincker P."/>
            <person name="Xing Y."/>
            <person name="Yang L."/>
            <person name="Yao Z."/>
            <person name="Ying F."/>
            <person name="Zhai J."/>
            <person name="Zhou L."/>
            <person name="Zuber A."/>
            <person name="Denarie J."/>
            <person name="Dixon R.A."/>
            <person name="May G.D."/>
            <person name="Schwartz D.C."/>
            <person name="Rogers J."/>
            <person name="Quetier F."/>
            <person name="Town C.D."/>
            <person name="Roe B.A."/>
        </authorList>
    </citation>
    <scope>NUCLEOTIDE SEQUENCE [LARGE SCALE GENOMIC DNA]</scope>
    <source>
        <strain evidence="2">A17</strain>
        <strain evidence="4 5">cv. Jemalong A17</strain>
    </source>
</reference>
<accession>A0A072V692</accession>
<evidence type="ECO:0000313" key="2">
    <source>
        <dbReference type="EMBL" id="KEH33690.1"/>
    </source>
</evidence>
<dbReference type="SMART" id="SM00256">
    <property type="entry name" value="FBOX"/>
    <property type="match status" value="1"/>
</dbReference>
<evidence type="ECO:0000313" key="4">
    <source>
        <dbReference type="EnsemblPlants" id="KEH33690"/>
    </source>
</evidence>
<dbReference type="Proteomes" id="UP000002051">
    <property type="component" value="Chromosome 3"/>
</dbReference>
<dbReference type="EMBL" id="PSQE01000003">
    <property type="protein sequence ID" value="RHN66777.1"/>
    <property type="molecule type" value="Genomic_DNA"/>
</dbReference>
<reference evidence="4" key="3">
    <citation type="submission" date="2015-04" db="UniProtKB">
        <authorList>
            <consortium name="EnsemblPlants"/>
        </authorList>
    </citation>
    <scope>IDENTIFICATION</scope>
    <source>
        <strain evidence="4">cv. Jemalong A17</strain>
    </source>
</reference>
<name>A0A072V692_MEDTR</name>
<dbReference type="STRING" id="3880.A0A072V692"/>
<protein>
    <submittedName>
        <fullName evidence="2">Phloem protein 2-B13</fullName>
    </submittedName>
    <submittedName>
        <fullName evidence="3">Putative phloem protein</fullName>
    </submittedName>
</protein>
<evidence type="ECO:0000259" key="1">
    <source>
        <dbReference type="PROSITE" id="PS50181"/>
    </source>
</evidence>
<dbReference type="Gene3D" id="1.20.1280.50">
    <property type="match status" value="1"/>
</dbReference>
<sequence length="286" mass="32463">MIKNKRIRLLEELPEGCIATILSCTTPVDACRLSILSKSFRSAADSDTVWDRFLISDSIILQSPSLANTFTKKDLYMALSDRPIIIDQGTKSFQLQRKSGQKCYLLAARSLTIDCRNVDGEKEWIPKHDSRLVLYVQFFFKLCFKGSRKLLSSVLCSRMKFVVLLIKTLSLSPNTQYAAYLVFKIIDARGSKNERVNFSVGVSGGHRSIKSVCLDPNLEHRQHNNEAGLQRPSVRCDGWLEIEMGEFFNSSLKDEEVHMSVIQRSGTWVRGNLFIEGIEVRPKYGN</sequence>
<proteinExistence type="predicted"/>
<evidence type="ECO:0000313" key="3">
    <source>
        <dbReference type="EMBL" id="RHN66777.1"/>
    </source>
</evidence>
<gene>
    <name evidence="2" type="ordered locus">MTR_3g450990</name>
    <name evidence="3" type="ORF">MtrunA17_Chr3g0095261</name>
</gene>
<dbReference type="SUPFAM" id="SSF81383">
    <property type="entry name" value="F-box domain"/>
    <property type="match status" value="1"/>
</dbReference>
<dbReference type="PROSITE" id="PS50181">
    <property type="entry name" value="FBOX"/>
    <property type="match status" value="1"/>
</dbReference>
<dbReference type="CDD" id="cd22162">
    <property type="entry name" value="F-box_AtSKIP3-like"/>
    <property type="match status" value="1"/>
</dbReference>
<evidence type="ECO:0000313" key="5">
    <source>
        <dbReference type="Proteomes" id="UP000002051"/>
    </source>
</evidence>
<dbReference type="AlphaFoldDB" id="A0A072V692"/>
<dbReference type="Pfam" id="PF00646">
    <property type="entry name" value="F-box"/>
    <property type="match status" value="1"/>
</dbReference>
<dbReference type="InterPro" id="IPR001810">
    <property type="entry name" value="F-box_dom"/>
</dbReference>
<keyword evidence="5" id="KW-1185">Reference proteome</keyword>
<reference evidence="3" key="4">
    <citation type="journal article" date="2018" name="Nat. Plants">
        <title>Whole-genome landscape of Medicago truncatula symbiotic genes.</title>
        <authorList>
            <person name="Pecrix Y."/>
            <person name="Gamas P."/>
            <person name="Carrere S."/>
        </authorList>
    </citation>
    <scope>NUCLEOTIDE SEQUENCE</scope>
    <source>
        <tissue evidence="3">Leaves</tissue>
    </source>
</reference>
<dbReference type="HOGENOM" id="CLU_050973_0_0_1"/>
<dbReference type="Gramene" id="rna14857">
    <property type="protein sequence ID" value="RHN66777.1"/>
    <property type="gene ID" value="gene14857"/>
</dbReference>
<dbReference type="InterPro" id="IPR025886">
    <property type="entry name" value="PP2-like"/>
</dbReference>
<organism evidence="2 5">
    <name type="scientific">Medicago truncatula</name>
    <name type="common">Barrel medic</name>
    <name type="synonym">Medicago tribuloides</name>
    <dbReference type="NCBI Taxonomy" id="3880"/>
    <lineage>
        <taxon>Eukaryota</taxon>
        <taxon>Viridiplantae</taxon>
        <taxon>Streptophyta</taxon>
        <taxon>Embryophyta</taxon>
        <taxon>Tracheophyta</taxon>
        <taxon>Spermatophyta</taxon>
        <taxon>Magnoliopsida</taxon>
        <taxon>eudicotyledons</taxon>
        <taxon>Gunneridae</taxon>
        <taxon>Pentapetalae</taxon>
        <taxon>rosids</taxon>
        <taxon>fabids</taxon>
        <taxon>Fabales</taxon>
        <taxon>Fabaceae</taxon>
        <taxon>Papilionoideae</taxon>
        <taxon>50 kb inversion clade</taxon>
        <taxon>NPAAA clade</taxon>
        <taxon>Hologalegina</taxon>
        <taxon>IRL clade</taxon>
        <taxon>Trifolieae</taxon>
        <taxon>Medicago</taxon>
    </lineage>
</organism>
<dbReference type="PANTHER" id="PTHR32278:SF131">
    <property type="entry name" value="F-BOX PROTEIN PP2-A13"/>
    <property type="match status" value="1"/>
</dbReference>
<dbReference type="EnsemblPlants" id="KEH33690">
    <property type="protein sequence ID" value="KEH33690"/>
    <property type="gene ID" value="MTR_3g450990"/>
</dbReference>
<dbReference type="PANTHER" id="PTHR32278">
    <property type="entry name" value="F-BOX DOMAIN-CONTAINING PROTEIN"/>
    <property type="match status" value="1"/>
</dbReference>
<reference evidence="2 5" key="2">
    <citation type="journal article" date="2014" name="BMC Genomics">
        <title>An improved genome release (version Mt4.0) for the model legume Medicago truncatula.</title>
        <authorList>
            <person name="Tang H."/>
            <person name="Krishnakumar V."/>
            <person name="Bidwell S."/>
            <person name="Rosen B."/>
            <person name="Chan A."/>
            <person name="Zhou S."/>
            <person name="Gentzbittel L."/>
            <person name="Childs K.L."/>
            <person name="Yandell M."/>
            <person name="Gundlach H."/>
            <person name="Mayer K.F."/>
            <person name="Schwartz D.C."/>
            <person name="Town C.D."/>
        </authorList>
    </citation>
    <scope>GENOME REANNOTATION</scope>
    <source>
        <strain evidence="2">A17</strain>
        <strain evidence="4 5">cv. Jemalong A17</strain>
    </source>
</reference>
<dbReference type="Proteomes" id="UP000265566">
    <property type="component" value="Chromosome 3"/>
</dbReference>